<evidence type="ECO:0000256" key="10">
    <source>
        <dbReference type="RuleBase" id="RU000508"/>
    </source>
</evidence>
<protein>
    <recommendedName>
        <fullName evidence="4">fructose-bisphosphatase</fullName>
        <ecNumber evidence="4">3.1.3.11</ecNumber>
    </recommendedName>
</protein>
<evidence type="ECO:0000256" key="4">
    <source>
        <dbReference type="ARBA" id="ARBA00013093"/>
    </source>
</evidence>
<evidence type="ECO:0000256" key="3">
    <source>
        <dbReference type="ARBA" id="ARBA00011881"/>
    </source>
</evidence>
<gene>
    <name evidence="12" type="ORF">KIN20_034048</name>
</gene>
<dbReference type="CDD" id="cd00354">
    <property type="entry name" value="FBPase"/>
    <property type="match status" value="1"/>
</dbReference>
<dbReference type="PANTHER" id="PTHR11556:SF1">
    <property type="entry name" value="FRUCTOSE-BISPHOSPHATASE"/>
    <property type="match status" value="1"/>
</dbReference>
<comment type="caution">
    <text evidence="12">The sequence shown here is derived from an EMBL/GenBank/DDBJ whole genome shotgun (WGS) entry which is preliminary data.</text>
</comment>
<evidence type="ECO:0000256" key="6">
    <source>
        <dbReference type="ARBA" id="ARBA00022553"/>
    </source>
</evidence>
<proteinExistence type="inferred from homology"/>
<keyword evidence="13" id="KW-1185">Reference proteome</keyword>
<keyword evidence="5" id="KW-0963">Cytoplasm</keyword>
<evidence type="ECO:0000256" key="8">
    <source>
        <dbReference type="ARBA" id="ARBA00022842"/>
    </source>
</evidence>
<dbReference type="GO" id="GO:0042132">
    <property type="term" value="F:fructose 1,6-bisphosphate 1-phosphatase activity"/>
    <property type="evidence" value="ECO:0007669"/>
    <property type="project" value="UniProtKB-EC"/>
</dbReference>
<keyword evidence="8" id="KW-0460">Magnesium</keyword>
<comment type="pathway">
    <text evidence="9">Carbohydrate biosynthesis.</text>
</comment>
<evidence type="ECO:0000256" key="9">
    <source>
        <dbReference type="ARBA" id="ARBA00024331"/>
    </source>
</evidence>
<keyword evidence="6" id="KW-0597">Phosphoprotein</keyword>
<organism evidence="12 13">
    <name type="scientific">Parelaphostrongylus tenuis</name>
    <name type="common">Meningeal worm</name>
    <dbReference type="NCBI Taxonomy" id="148309"/>
    <lineage>
        <taxon>Eukaryota</taxon>
        <taxon>Metazoa</taxon>
        <taxon>Ecdysozoa</taxon>
        <taxon>Nematoda</taxon>
        <taxon>Chromadorea</taxon>
        <taxon>Rhabditida</taxon>
        <taxon>Rhabditina</taxon>
        <taxon>Rhabditomorpha</taxon>
        <taxon>Strongyloidea</taxon>
        <taxon>Metastrongylidae</taxon>
        <taxon>Parelaphostrongylus</taxon>
    </lineage>
</organism>
<dbReference type="InterPro" id="IPR000146">
    <property type="entry name" value="FBPase_class-1"/>
</dbReference>
<evidence type="ECO:0000259" key="11">
    <source>
        <dbReference type="Pfam" id="PF00316"/>
    </source>
</evidence>
<name>A0AAD5R9I0_PARTN</name>
<keyword evidence="10" id="KW-0378">Hydrolase</keyword>
<evidence type="ECO:0000256" key="7">
    <source>
        <dbReference type="ARBA" id="ARBA00022723"/>
    </source>
</evidence>
<dbReference type="PANTHER" id="PTHR11556">
    <property type="entry name" value="FRUCTOSE-1,6-BISPHOSPHATASE-RELATED"/>
    <property type="match status" value="1"/>
</dbReference>
<sequence>MAESQQYGIQTDSMTLQRFILAQQRNHPSATGDFTNLLTSLLVAVKAIASATRKAGLAQLYGIAGSTNMQGEEVKKLDVLSNELMINMFKSSYTTCALLSEENEELIKVEKSKQGHYFVAFDPLDGSSNIDCLAPTGTIFGIYRKKSDGDVTLDDVLRPGREMVAAGYALYGSATIVVFTTGNGVNGFTLDPSIGEFILTHPNMKCKPKGSTYSVNEGYTATWSKGIAEYIRTRKEDHPGRKAMG</sequence>
<dbReference type="FunFam" id="3.30.540.10:FF:000005">
    <property type="entry name" value="Fructose-1,6-bisphosphatase isozyme 2"/>
    <property type="match status" value="1"/>
</dbReference>
<comment type="subcellular location">
    <subcellularLocation>
        <location evidence="2">Cytoplasm</location>
    </subcellularLocation>
</comment>
<feature type="domain" description="Fructose-1-6-bisphosphatase class I N-terminal" evidence="11">
    <location>
        <begin position="14"/>
        <end position="202"/>
    </location>
</feature>
<dbReference type="InterPro" id="IPR033391">
    <property type="entry name" value="FBPase_N"/>
</dbReference>
<dbReference type="Proteomes" id="UP001196413">
    <property type="component" value="Unassembled WGS sequence"/>
</dbReference>
<reference evidence="12" key="1">
    <citation type="submission" date="2021-06" db="EMBL/GenBank/DDBJ databases">
        <title>Parelaphostrongylus tenuis whole genome reference sequence.</title>
        <authorList>
            <person name="Garwood T.J."/>
            <person name="Larsen P.A."/>
            <person name="Fountain-Jones N.M."/>
            <person name="Garbe J.R."/>
            <person name="Macchietto M.G."/>
            <person name="Kania S.A."/>
            <person name="Gerhold R.W."/>
            <person name="Richards J.E."/>
            <person name="Wolf T.M."/>
        </authorList>
    </citation>
    <scope>NUCLEOTIDE SEQUENCE</scope>
    <source>
        <strain evidence="12">MNPRO001-30</strain>
        <tissue evidence="12">Meninges</tissue>
    </source>
</reference>
<dbReference type="GO" id="GO:0006094">
    <property type="term" value="P:gluconeogenesis"/>
    <property type="evidence" value="ECO:0007669"/>
    <property type="project" value="TreeGrafter"/>
</dbReference>
<keyword evidence="7" id="KW-0479">Metal-binding</keyword>
<evidence type="ECO:0000313" key="13">
    <source>
        <dbReference type="Proteomes" id="UP001196413"/>
    </source>
</evidence>
<dbReference type="GO" id="GO:0006002">
    <property type="term" value="P:fructose 6-phosphate metabolic process"/>
    <property type="evidence" value="ECO:0007669"/>
    <property type="project" value="TreeGrafter"/>
</dbReference>
<dbReference type="AlphaFoldDB" id="A0AAD5R9I0"/>
<dbReference type="SUPFAM" id="SSF56655">
    <property type="entry name" value="Carbohydrate phosphatase"/>
    <property type="match status" value="1"/>
</dbReference>
<dbReference type="EMBL" id="JAHQIW010007074">
    <property type="protein sequence ID" value="KAJ1371994.1"/>
    <property type="molecule type" value="Genomic_DNA"/>
</dbReference>
<dbReference type="EC" id="3.1.3.11" evidence="4"/>
<evidence type="ECO:0000256" key="5">
    <source>
        <dbReference type="ARBA" id="ARBA00022490"/>
    </source>
</evidence>
<comment type="catalytic activity">
    <reaction evidence="1">
        <text>beta-D-fructose 1,6-bisphosphate + H2O = beta-D-fructose 6-phosphate + phosphate</text>
        <dbReference type="Rhea" id="RHEA:11064"/>
        <dbReference type="ChEBI" id="CHEBI:15377"/>
        <dbReference type="ChEBI" id="CHEBI:32966"/>
        <dbReference type="ChEBI" id="CHEBI:43474"/>
        <dbReference type="ChEBI" id="CHEBI:57634"/>
        <dbReference type="EC" id="3.1.3.11"/>
    </reaction>
</comment>
<evidence type="ECO:0000256" key="1">
    <source>
        <dbReference type="ARBA" id="ARBA00001273"/>
    </source>
</evidence>
<dbReference type="GO" id="GO:0005986">
    <property type="term" value="P:sucrose biosynthetic process"/>
    <property type="evidence" value="ECO:0007669"/>
    <property type="project" value="TreeGrafter"/>
</dbReference>
<accession>A0AAD5R9I0</accession>
<dbReference type="GO" id="GO:0046872">
    <property type="term" value="F:metal ion binding"/>
    <property type="evidence" value="ECO:0007669"/>
    <property type="project" value="UniProtKB-KW"/>
</dbReference>
<comment type="subunit">
    <text evidence="3">Homotetramer.</text>
</comment>
<dbReference type="Gene3D" id="3.30.540.10">
    <property type="entry name" value="Fructose-1,6-Bisphosphatase, subunit A, domain 1"/>
    <property type="match status" value="1"/>
</dbReference>
<dbReference type="GO" id="GO:0006000">
    <property type="term" value="P:fructose metabolic process"/>
    <property type="evidence" value="ECO:0007669"/>
    <property type="project" value="TreeGrafter"/>
</dbReference>
<dbReference type="PRINTS" id="PR00115">
    <property type="entry name" value="F16BPHPHTASE"/>
</dbReference>
<keyword evidence="10" id="KW-0119">Carbohydrate metabolism</keyword>
<evidence type="ECO:0000256" key="2">
    <source>
        <dbReference type="ARBA" id="ARBA00004496"/>
    </source>
</evidence>
<dbReference type="GO" id="GO:0030388">
    <property type="term" value="P:fructose 1,6-bisphosphate metabolic process"/>
    <property type="evidence" value="ECO:0007669"/>
    <property type="project" value="TreeGrafter"/>
</dbReference>
<evidence type="ECO:0000313" key="12">
    <source>
        <dbReference type="EMBL" id="KAJ1371994.1"/>
    </source>
</evidence>
<dbReference type="Pfam" id="PF00316">
    <property type="entry name" value="FBPase"/>
    <property type="match status" value="1"/>
</dbReference>
<comment type="similarity">
    <text evidence="10">Belongs to the FBPase class 1 family.</text>
</comment>
<dbReference type="Gene3D" id="3.40.190.80">
    <property type="match status" value="1"/>
</dbReference>
<dbReference type="GO" id="GO:0005829">
    <property type="term" value="C:cytosol"/>
    <property type="evidence" value="ECO:0007669"/>
    <property type="project" value="TreeGrafter"/>
</dbReference>
<dbReference type="InterPro" id="IPR028343">
    <property type="entry name" value="FBPtase"/>
</dbReference>